<dbReference type="Proteomes" id="UP001611339">
    <property type="component" value="Unassembled WGS sequence"/>
</dbReference>
<dbReference type="EMBL" id="JBIRUI010000017">
    <property type="protein sequence ID" value="MFI1717918.1"/>
    <property type="molecule type" value="Genomic_DNA"/>
</dbReference>
<organism evidence="1 2">
    <name type="scientific">Streptomyces litmocidini</name>
    <dbReference type="NCBI Taxonomy" id="67318"/>
    <lineage>
        <taxon>Bacteria</taxon>
        <taxon>Bacillati</taxon>
        <taxon>Actinomycetota</taxon>
        <taxon>Actinomycetes</taxon>
        <taxon>Kitasatosporales</taxon>
        <taxon>Streptomycetaceae</taxon>
        <taxon>Streptomyces</taxon>
    </lineage>
</organism>
<sequence length="272" mass="27699">MSAVEAAGEAAATAAAAALENATRRLRTVLDAPEAGEAGPAGASAWRAALDEELCDRLIDLAAARAWAAHQAAPAGGQDPAADVLRGCALWAVETDTARVLAMTGTGRPATDADVPDGTARAAVAAHGQVAALVTALAAAEVYDGVRDRLRTALGPCPVGRAAAAWEIAESALSGLGTTRDEWVGADPAHTAAGGWVLVDRIGRLALAVALLSAAPAYQDEQAETCVNAARRYTWNHLRQPAPEAATAVHVRRTAELVDWIAGSAPAERSGV</sequence>
<comment type="caution">
    <text evidence="1">The sequence shown here is derived from an EMBL/GenBank/DDBJ whole genome shotgun (WGS) entry which is preliminary data.</text>
</comment>
<keyword evidence="2" id="KW-1185">Reference proteome</keyword>
<protein>
    <submittedName>
        <fullName evidence="1">Uncharacterized protein</fullName>
    </submittedName>
</protein>
<reference evidence="1 2" key="1">
    <citation type="submission" date="2024-10" db="EMBL/GenBank/DDBJ databases">
        <title>The Natural Products Discovery Center: Release of the First 8490 Sequenced Strains for Exploring Actinobacteria Biosynthetic Diversity.</title>
        <authorList>
            <person name="Kalkreuter E."/>
            <person name="Kautsar S.A."/>
            <person name="Yang D."/>
            <person name="Bader C.D."/>
            <person name="Teijaro C.N."/>
            <person name="Fluegel L."/>
            <person name="Davis C.M."/>
            <person name="Simpson J.R."/>
            <person name="Lauterbach L."/>
            <person name="Steele A.D."/>
            <person name="Gui C."/>
            <person name="Meng S."/>
            <person name="Li G."/>
            <person name="Viehrig K."/>
            <person name="Ye F."/>
            <person name="Su P."/>
            <person name="Kiefer A.F."/>
            <person name="Nichols A."/>
            <person name="Cepeda A.J."/>
            <person name="Yan W."/>
            <person name="Fan B."/>
            <person name="Jiang Y."/>
            <person name="Adhikari A."/>
            <person name="Zheng C.-J."/>
            <person name="Schuster L."/>
            <person name="Cowan T.M."/>
            <person name="Smanski M.J."/>
            <person name="Chevrette M.G."/>
            <person name="De Carvalho L.P.S."/>
            <person name="Shen B."/>
        </authorList>
    </citation>
    <scope>NUCLEOTIDE SEQUENCE [LARGE SCALE GENOMIC DNA]</scope>
    <source>
        <strain evidence="1 2">NPDC020602</strain>
    </source>
</reference>
<name>A0ABW7UE30_9ACTN</name>
<proteinExistence type="predicted"/>
<dbReference type="RefSeq" id="WP_398712402.1">
    <property type="nucleotide sequence ID" value="NZ_JBIRUI010000017.1"/>
</dbReference>
<evidence type="ECO:0000313" key="1">
    <source>
        <dbReference type="EMBL" id="MFI1717918.1"/>
    </source>
</evidence>
<accession>A0ABW7UE30</accession>
<evidence type="ECO:0000313" key="2">
    <source>
        <dbReference type="Proteomes" id="UP001611339"/>
    </source>
</evidence>
<gene>
    <name evidence="1" type="ORF">ACH407_30720</name>
</gene>